<dbReference type="InterPro" id="IPR050173">
    <property type="entry name" value="ABC_transporter_C-like"/>
</dbReference>
<dbReference type="InterPro" id="IPR017871">
    <property type="entry name" value="ABC_transporter-like_CS"/>
</dbReference>
<organism evidence="10 11">
    <name type="scientific">Amborella trichopoda</name>
    <dbReference type="NCBI Taxonomy" id="13333"/>
    <lineage>
        <taxon>Eukaryota</taxon>
        <taxon>Viridiplantae</taxon>
        <taxon>Streptophyta</taxon>
        <taxon>Embryophyta</taxon>
        <taxon>Tracheophyta</taxon>
        <taxon>Spermatophyta</taxon>
        <taxon>Magnoliopsida</taxon>
        <taxon>Amborellales</taxon>
        <taxon>Amborellaceae</taxon>
        <taxon>Amborella</taxon>
    </lineage>
</organism>
<accession>U5D1K2</accession>
<dbReference type="PANTHER" id="PTHR24223">
    <property type="entry name" value="ATP-BINDING CASSETTE SUB-FAMILY C"/>
    <property type="match status" value="1"/>
</dbReference>
<dbReference type="HOGENOM" id="CLU_000604_27_9_1"/>
<dbReference type="EMBL" id="KI392510">
    <property type="protein sequence ID" value="ERN15282.1"/>
    <property type="molecule type" value="Genomic_DNA"/>
</dbReference>
<feature type="transmembrane region" description="Helical" evidence="7">
    <location>
        <begin position="453"/>
        <end position="476"/>
    </location>
</feature>
<dbReference type="GO" id="GO:0005524">
    <property type="term" value="F:ATP binding"/>
    <property type="evidence" value="ECO:0007669"/>
    <property type="project" value="UniProtKB-KW"/>
</dbReference>
<protein>
    <recommendedName>
        <fullName evidence="12">ABC transmembrane type-1 domain-containing protein</fullName>
    </recommendedName>
</protein>
<evidence type="ECO:0000256" key="1">
    <source>
        <dbReference type="ARBA" id="ARBA00022448"/>
    </source>
</evidence>
<dbReference type="SUPFAM" id="SSF52540">
    <property type="entry name" value="P-loop containing nucleoside triphosphate hydrolases"/>
    <property type="match status" value="1"/>
</dbReference>
<feature type="domain" description="ABC transporter" evidence="8">
    <location>
        <begin position="25"/>
        <end position="256"/>
    </location>
</feature>
<dbReference type="InterPro" id="IPR036640">
    <property type="entry name" value="ABC1_TM_sf"/>
</dbReference>
<dbReference type="STRING" id="13333.U5D1K2"/>
<feature type="domain" description="ABC transmembrane type-1" evidence="9">
    <location>
        <begin position="374"/>
        <end position="478"/>
    </location>
</feature>
<dbReference type="Gene3D" id="3.40.50.300">
    <property type="entry name" value="P-loop containing nucleotide triphosphate hydrolases"/>
    <property type="match status" value="1"/>
</dbReference>
<keyword evidence="2 7" id="KW-0812">Transmembrane</keyword>
<dbReference type="InterPro" id="IPR027417">
    <property type="entry name" value="P-loop_NTPase"/>
</dbReference>
<keyword evidence="4" id="KW-0067">ATP-binding</keyword>
<keyword evidence="5 7" id="KW-1133">Transmembrane helix</keyword>
<dbReference type="SUPFAM" id="SSF90123">
    <property type="entry name" value="ABC transporter transmembrane region"/>
    <property type="match status" value="1"/>
</dbReference>
<evidence type="ECO:0000256" key="5">
    <source>
        <dbReference type="ARBA" id="ARBA00022989"/>
    </source>
</evidence>
<evidence type="ECO:0000256" key="2">
    <source>
        <dbReference type="ARBA" id="ARBA00022692"/>
    </source>
</evidence>
<dbReference type="PROSITE" id="PS50929">
    <property type="entry name" value="ABC_TM1F"/>
    <property type="match status" value="1"/>
</dbReference>
<dbReference type="GO" id="GO:0016020">
    <property type="term" value="C:membrane"/>
    <property type="evidence" value="ECO:0007669"/>
    <property type="project" value="InterPro"/>
</dbReference>
<evidence type="ECO:0000259" key="8">
    <source>
        <dbReference type="PROSITE" id="PS50893"/>
    </source>
</evidence>
<evidence type="ECO:0000256" key="7">
    <source>
        <dbReference type="SAM" id="Phobius"/>
    </source>
</evidence>
<feature type="transmembrane region" description="Helical" evidence="7">
    <location>
        <begin position="369"/>
        <end position="388"/>
    </location>
</feature>
<proteinExistence type="predicted"/>
<dbReference type="Proteomes" id="UP000017836">
    <property type="component" value="Unassembled WGS sequence"/>
</dbReference>
<keyword evidence="3" id="KW-0547">Nucleotide-binding</keyword>
<dbReference type="PROSITE" id="PS00211">
    <property type="entry name" value="ABC_TRANSPORTER_1"/>
    <property type="match status" value="1"/>
</dbReference>
<reference evidence="11" key="1">
    <citation type="journal article" date="2013" name="Science">
        <title>The Amborella genome and the evolution of flowering plants.</title>
        <authorList>
            <consortium name="Amborella Genome Project"/>
        </authorList>
    </citation>
    <scope>NUCLEOTIDE SEQUENCE [LARGE SCALE GENOMIC DNA]</scope>
</reference>
<evidence type="ECO:0000313" key="10">
    <source>
        <dbReference type="EMBL" id="ERN15282.1"/>
    </source>
</evidence>
<dbReference type="InterPro" id="IPR011527">
    <property type="entry name" value="ABC1_TM_dom"/>
</dbReference>
<evidence type="ECO:0008006" key="12">
    <source>
        <dbReference type="Google" id="ProtNLM"/>
    </source>
</evidence>
<evidence type="ECO:0000256" key="4">
    <source>
        <dbReference type="ARBA" id="ARBA00022840"/>
    </source>
</evidence>
<dbReference type="OMA" id="EDECKLA"/>
<evidence type="ECO:0000313" key="11">
    <source>
        <dbReference type="Proteomes" id="UP000017836"/>
    </source>
</evidence>
<evidence type="ECO:0000256" key="6">
    <source>
        <dbReference type="ARBA" id="ARBA00023136"/>
    </source>
</evidence>
<dbReference type="AlphaFoldDB" id="U5D1K2"/>
<sequence length="478" mass="53541">MLLAKRRTIAVLELVSWPINLLLLICASKLVTHFLSNKTGDQSLSLSLRSKTGQKETNPSGGIGFSSRLTFSWVDPLLRVGYSKPLALEDVPSLESEDEATNIETWIQSGTIRDNILYGKPMNKTSYENAIRVCALDKDLENFDHSDLPEIGERGLNLSGGQKQRIQLARAVYNDADIYLLDDPFSAVDAHTAAILFNDCVKKALEKKTVILVTHQVELLAEDDEIMVLEGGKITQSGSYNDLLRTGMEFGRLVNAHQEAMTALENPNKQGLLETHKQGLDSPNSFPFPKGKSEVEIETNACSPIQLTNEEEKEIGDVGWKPYMDYIILLRVLFLFFLLKWFSSIPVHSNLLAGSSCYSSPDYKCNFNWSIHWLSILSIVFVYFRALFITHLGLRASKAFFTGFMDSVFQAPMLFFDSTAIGRILTRASSDMGLLDFDIPYAINFCMCPLLDLILILIIMCIVTWKVLVVVIPVMLLT</sequence>
<gene>
    <name evidence="10" type="ORF">AMTR_s00056p00228640</name>
</gene>
<dbReference type="GO" id="GO:0016887">
    <property type="term" value="F:ATP hydrolysis activity"/>
    <property type="evidence" value="ECO:0007669"/>
    <property type="project" value="InterPro"/>
</dbReference>
<dbReference type="Pfam" id="PF00005">
    <property type="entry name" value="ABC_tran"/>
    <property type="match status" value="1"/>
</dbReference>
<keyword evidence="1" id="KW-0813">Transport</keyword>
<name>U5D1K2_AMBTC</name>
<dbReference type="Gramene" id="ERN15282">
    <property type="protein sequence ID" value="ERN15282"/>
    <property type="gene ID" value="AMTR_s00056p00228640"/>
</dbReference>
<dbReference type="InterPro" id="IPR003439">
    <property type="entry name" value="ABC_transporter-like_ATP-bd"/>
</dbReference>
<dbReference type="Pfam" id="PF00664">
    <property type="entry name" value="ABC_membrane"/>
    <property type="match status" value="1"/>
</dbReference>
<evidence type="ECO:0000259" key="9">
    <source>
        <dbReference type="PROSITE" id="PS50929"/>
    </source>
</evidence>
<evidence type="ECO:0000256" key="3">
    <source>
        <dbReference type="ARBA" id="ARBA00022741"/>
    </source>
</evidence>
<dbReference type="eggNOG" id="KOG0054">
    <property type="taxonomic scope" value="Eukaryota"/>
</dbReference>
<dbReference type="PANTHER" id="PTHR24223:SF108">
    <property type="entry name" value="ABC TRANSPORTER C FAMILY MEMBER 8"/>
    <property type="match status" value="1"/>
</dbReference>
<dbReference type="GO" id="GO:0140359">
    <property type="term" value="F:ABC-type transporter activity"/>
    <property type="evidence" value="ECO:0007669"/>
    <property type="project" value="InterPro"/>
</dbReference>
<feature type="transmembrane region" description="Helical" evidence="7">
    <location>
        <begin position="323"/>
        <end position="342"/>
    </location>
</feature>
<dbReference type="PROSITE" id="PS50893">
    <property type="entry name" value="ABC_TRANSPORTER_2"/>
    <property type="match status" value="1"/>
</dbReference>
<dbReference type="Gene3D" id="1.20.1560.10">
    <property type="entry name" value="ABC transporter type 1, transmembrane domain"/>
    <property type="match status" value="1"/>
</dbReference>
<keyword evidence="6 7" id="KW-0472">Membrane</keyword>
<keyword evidence="11" id="KW-1185">Reference proteome</keyword>